<organism evidence="1 2">
    <name type="scientific">Avena sativa</name>
    <name type="common">Oat</name>
    <dbReference type="NCBI Taxonomy" id="4498"/>
    <lineage>
        <taxon>Eukaryota</taxon>
        <taxon>Viridiplantae</taxon>
        <taxon>Streptophyta</taxon>
        <taxon>Embryophyta</taxon>
        <taxon>Tracheophyta</taxon>
        <taxon>Spermatophyta</taxon>
        <taxon>Magnoliopsida</taxon>
        <taxon>Liliopsida</taxon>
        <taxon>Poales</taxon>
        <taxon>Poaceae</taxon>
        <taxon>BOP clade</taxon>
        <taxon>Pooideae</taxon>
        <taxon>Poodae</taxon>
        <taxon>Poeae</taxon>
        <taxon>Poeae Chloroplast Group 1 (Aveneae type)</taxon>
        <taxon>Aveninae</taxon>
        <taxon>Avena</taxon>
    </lineage>
</organism>
<keyword evidence="2" id="KW-1185">Reference proteome</keyword>
<name>A0ACD5T8M3_AVESA</name>
<protein>
    <submittedName>
        <fullName evidence="1">Uncharacterized protein</fullName>
    </submittedName>
</protein>
<accession>A0ACD5T8M3</accession>
<evidence type="ECO:0000313" key="1">
    <source>
        <dbReference type="EnsemblPlants" id="AVESA.00010b.r2.1AG0010490.1.CDS"/>
    </source>
</evidence>
<dbReference type="EnsemblPlants" id="AVESA.00010b.r2.1AG0010490.1">
    <property type="protein sequence ID" value="AVESA.00010b.r2.1AG0010490.1.CDS"/>
    <property type="gene ID" value="AVESA.00010b.r2.1AG0010490"/>
</dbReference>
<dbReference type="Proteomes" id="UP001732700">
    <property type="component" value="Chromosome 1A"/>
</dbReference>
<sequence length="281" mass="27663">MWVRGTTVWSVARCSALKRAAPGNLTALHTTTPTLHSPTPRRLASFFPPTSCLPAAFVLPRAPLSAAAAMEVPLLLMLLLAMFNGSDAAFCVCKSDASPAAMQKAIDYACGKGADCTQITSSGPCFNPVSVVAHCSYACNSYYQKYAGMGATCDFTGVATLTGADPSVGSCKYPASASAVGTGTSVGTGTGTTPGAGMGTGTGTGTGAGTGVGTGMGTGTGVGMAPPGSTTTGMPGSPFGGAYGPSGNMSPDYNHAVGRHVASAAAGVLAAAAVPLLFHLF</sequence>
<reference evidence="1" key="2">
    <citation type="submission" date="2025-09" db="UniProtKB">
        <authorList>
            <consortium name="EnsemblPlants"/>
        </authorList>
    </citation>
    <scope>IDENTIFICATION</scope>
</reference>
<reference evidence="1" key="1">
    <citation type="submission" date="2021-05" db="EMBL/GenBank/DDBJ databases">
        <authorList>
            <person name="Scholz U."/>
            <person name="Mascher M."/>
            <person name="Fiebig A."/>
        </authorList>
    </citation>
    <scope>NUCLEOTIDE SEQUENCE [LARGE SCALE GENOMIC DNA]</scope>
</reference>
<evidence type="ECO:0000313" key="2">
    <source>
        <dbReference type="Proteomes" id="UP001732700"/>
    </source>
</evidence>
<proteinExistence type="predicted"/>